<feature type="compositionally biased region" description="Acidic residues" evidence="1">
    <location>
        <begin position="843"/>
        <end position="857"/>
    </location>
</feature>
<reference evidence="2" key="1">
    <citation type="journal article" date="2020" name="Nature">
        <title>Giant virus diversity and host interactions through global metagenomics.</title>
        <authorList>
            <person name="Schulz F."/>
            <person name="Roux S."/>
            <person name="Paez-Espino D."/>
            <person name="Jungbluth S."/>
            <person name="Walsh D.A."/>
            <person name="Denef V.J."/>
            <person name="McMahon K.D."/>
            <person name="Konstantinidis K.T."/>
            <person name="Eloe-Fadrosh E.A."/>
            <person name="Kyrpides N.C."/>
            <person name="Woyke T."/>
        </authorList>
    </citation>
    <scope>NUCLEOTIDE SEQUENCE</scope>
    <source>
        <strain evidence="2">GVMAG-S-1016713-123</strain>
    </source>
</reference>
<accession>A0A6C0LU62</accession>
<proteinExistence type="predicted"/>
<feature type="region of interest" description="Disordered" evidence="1">
    <location>
        <begin position="579"/>
        <end position="603"/>
    </location>
</feature>
<name>A0A6C0LU62_9ZZZZ</name>
<evidence type="ECO:0000256" key="1">
    <source>
        <dbReference type="SAM" id="MobiDB-lite"/>
    </source>
</evidence>
<feature type="region of interest" description="Disordered" evidence="1">
    <location>
        <begin position="815"/>
        <end position="864"/>
    </location>
</feature>
<sequence>MSDNIYKAFIHNKETDKYHIYVFIGNIQLGKLQIIQDDFNKDSKQEQFIKLFSEYENTFINDDNTNVTFVNVNIYETNTWEEVAIKIASVSGKYSYQELYLYGTGDVDFGYDEIMEFMTHEGYISKKRLLFFMRNCIVDPGLIQLISDHDKTLFDYSDLKEMNLIENIRKMKTPLGLDFKSDHRYQYFNDPNDFEKGVFEYESEFTPSLPLFTYFLNSKAIYVHPYNDEMFDESIHQISVYYPMLKGIIDNDISIKDVRSSLISDMAELKSSTTSKDIINKYFNSVYDGVPNMKSIVMTLIPLNKTYISLETMFKILPTNIEKSILVTKYNPGTKGEKLFKLATNEYKEPILRRTYLQKIQTEMTNARKRYVGIYCEYNFKEKKYPAIIKIYENGKITIYLNSERLIDDRRFEKTNSTFQMNDYSDILKSFYNDIIEHINSYFDHSGTTLPLFYTFKTHNVSIDDVHLRFEHKIDNNKQCFRNLQLIENVMNSFLHVTGNKNNGVQFNITPMFRIKQFMRIYVDISLLDSRKQMFSIDIRNIGHYGMIEYLRFYLFSLLNICKSPKSFTSEINDGVLRHIQPLDTDEEEKEKEDDYKDELSDSESIDGEDLFDKHVSKQSTESEKGFTFDNENDDDDFLMDSNDDSVNSEESFLGGAKERNLLQKRMGERDPELFKNNKSLDFLAYSRYCPSNLSRQPIVATEAEMANIDKDTFKGDPLKYGSDKEHMNYYFCPRYWCNEKNISLKPADVTKVNGVNQSDKCKRDGGTFAEITEFNHEKHHVDSKGEYIYNVPAVSSKSCLPCCFKNQNKTSDINPKCVDNKNSEKDIKTSAEETERKATMDADGDEGEGEGEEQLDIEGGPIQKDEKNIKQKYNYIQQHNKFPLEKQKLGYLPLNIQAMLDAEGIRCEDAFCVLRFGVEKHKNSFLSVLGSMLFLERNNEKMSLGNISQYNVTRVRSMLADALSLDQFITLQNGNLIQVFGKNIEKLTIKSDIKDTMTYKNLYGKNKKLFHLILDAYNNFKIYIKSSHIIDYFYLFDLISMPNSKLFKQGVNMVILETDDMDVTNGFKFICPTNFYNSTHFDRKRDTIMFVKYGNVYEPIYGHATEGDVINIIHSFKFYNKYLYTLFLKFESLQNDRKKYCGVRSFSESKYTYTENTLGYIIDILQKYRFKILKQIIYYDGRVCGVETEHLHIKCYIPCRLSAIYDDIDQVYISDYDFADYEKTSNGLKYVYNVTTQQIPCVPSEQIVKKNMVFGIKTLDGLLAPLKIPEPVTDTNLPFGVNNYFVPDSKDKTKMLNIDEIIVSNEVNKEQNSEIKHLTKKTRTYEKFKKYIRKYLHSSKHKDIRYEITKHLHDYHKNEGEKIKLVSKIIGRLTKISNIDDNDLYTTRLSYEIVLNYRTRHFIMIDDQYLFMNNQYGKNKEILVTQTMLGNKDIYNDDDLYKYVTDKDTTHDYANPMVDTIYDLNTYLEDVKEIQRTSPMTSRIERMKTNEDVSEIQVNKKVKRCPKGTKWDKTLQKCIVNNVALADKGV</sequence>
<feature type="compositionally biased region" description="Acidic residues" evidence="1">
    <location>
        <begin position="631"/>
        <end position="642"/>
    </location>
</feature>
<evidence type="ECO:0000313" key="2">
    <source>
        <dbReference type="EMBL" id="QHU34386.1"/>
    </source>
</evidence>
<protein>
    <submittedName>
        <fullName evidence="2">Uncharacterized protein</fullName>
    </submittedName>
</protein>
<organism evidence="2">
    <name type="scientific">viral metagenome</name>
    <dbReference type="NCBI Taxonomy" id="1070528"/>
    <lineage>
        <taxon>unclassified sequences</taxon>
        <taxon>metagenomes</taxon>
        <taxon>organismal metagenomes</taxon>
    </lineage>
</organism>
<feature type="compositionally biased region" description="Basic and acidic residues" evidence="1">
    <location>
        <begin position="617"/>
        <end position="627"/>
    </location>
</feature>
<feature type="region of interest" description="Disordered" evidence="1">
    <location>
        <begin position="617"/>
        <end position="642"/>
    </location>
</feature>
<dbReference type="EMBL" id="MN740569">
    <property type="protein sequence ID" value="QHU34386.1"/>
    <property type="molecule type" value="Genomic_DNA"/>
</dbReference>
<feature type="compositionally biased region" description="Basic and acidic residues" evidence="1">
    <location>
        <begin position="819"/>
        <end position="841"/>
    </location>
</feature>